<name>A0A7K1KVJ2_9ACTN</name>
<dbReference type="InterPro" id="IPR015797">
    <property type="entry name" value="NUDIX_hydrolase-like_dom_sf"/>
</dbReference>
<dbReference type="PROSITE" id="PS51462">
    <property type="entry name" value="NUDIX"/>
    <property type="match status" value="1"/>
</dbReference>
<protein>
    <submittedName>
        <fullName evidence="4">NUDIX domain-containing protein</fullName>
    </submittedName>
</protein>
<dbReference type="Proteomes" id="UP000432015">
    <property type="component" value="Unassembled WGS sequence"/>
</dbReference>
<feature type="domain" description="Nudix hydrolase" evidence="3">
    <location>
        <begin position="2"/>
        <end position="128"/>
    </location>
</feature>
<comment type="cofactor">
    <cofactor evidence="1">
        <name>Mg(2+)</name>
        <dbReference type="ChEBI" id="CHEBI:18420"/>
    </cofactor>
</comment>
<dbReference type="InterPro" id="IPR000086">
    <property type="entry name" value="NUDIX_hydrolase_dom"/>
</dbReference>
<organism evidence="4 5">
    <name type="scientific">Actinomadura litoris</name>
    <dbReference type="NCBI Taxonomy" id="2678616"/>
    <lineage>
        <taxon>Bacteria</taxon>
        <taxon>Bacillati</taxon>
        <taxon>Actinomycetota</taxon>
        <taxon>Actinomycetes</taxon>
        <taxon>Streptosporangiales</taxon>
        <taxon>Thermomonosporaceae</taxon>
        <taxon>Actinomadura</taxon>
    </lineage>
</organism>
<dbReference type="InterPro" id="IPR020084">
    <property type="entry name" value="NUDIX_hydrolase_CS"/>
</dbReference>
<dbReference type="GO" id="GO:0016787">
    <property type="term" value="F:hydrolase activity"/>
    <property type="evidence" value="ECO:0007669"/>
    <property type="project" value="UniProtKB-KW"/>
</dbReference>
<dbReference type="RefSeq" id="WP_214618860.1">
    <property type="nucleotide sequence ID" value="NZ_WOFH01000002.1"/>
</dbReference>
<evidence type="ECO:0000256" key="1">
    <source>
        <dbReference type="ARBA" id="ARBA00001946"/>
    </source>
</evidence>
<dbReference type="PANTHER" id="PTHR43046">
    <property type="entry name" value="GDP-MANNOSE MANNOSYL HYDROLASE"/>
    <property type="match status" value="1"/>
</dbReference>
<dbReference type="AlphaFoldDB" id="A0A7K1KVJ2"/>
<comment type="caution">
    <text evidence="4">The sequence shown here is derived from an EMBL/GenBank/DDBJ whole genome shotgun (WGS) entry which is preliminary data.</text>
</comment>
<dbReference type="PANTHER" id="PTHR43046:SF16">
    <property type="entry name" value="ADP-RIBOSE PYROPHOSPHATASE YJHB-RELATED"/>
    <property type="match status" value="1"/>
</dbReference>
<evidence type="ECO:0000313" key="4">
    <source>
        <dbReference type="EMBL" id="MUN36214.1"/>
    </source>
</evidence>
<dbReference type="Pfam" id="PF00293">
    <property type="entry name" value="NUDIX"/>
    <property type="match status" value="1"/>
</dbReference>
<dbReference type="SUPFAM" id="SSF55811">
    <property type="entry name" value="Nudix"/>
    <property type="match status" value="1"/>
</dbReference>
<evidence type="ECO:0000259" key="3">
    <source>
        <dbReference type="PROSITE" id="PS51462"/>
    </source>
</evidence>
<dbReference type="Gene3D" id="3.90.79.10">
    <property type="entry name" value="Nucleoside Triphosphate Pyrophosphohydrolase"/>
    <property type="match status" value="1"/>
</dbReference>
<evidence type="ECO:0000256" key="2">
    <source>
        <dbReference type="ARBA" id="ARBA00022801"/>
    </source>
</evidence>
<reference evidence="4 5" key="1">
    <citation type="submission" date="2019-11" db="EMBL/GenBank/DDBJ databases">
        <authorList>
            <person name="Cao P."/>
        </authorList>
    </citation>
    <scope>NUCLEOTIDE SEQUENCE [LARGE SCALE GENOMIC DNA]</scope>
    <source>
        <strain evidence="4 5">NEAU-AAG5</strain>
    </source>
</reference>
<dbReference type="PROSITE" id="PS00893">
    <property type="entry name" value="NUDIX_BOX"/>
    <property type="match status" value="1"/>
</dbReference>
<accession>A0A7K1KVJ2</accession>
<dbReference type="EMBL" id="WOFH01000002">
    <property type="protein sequence ID" value="MUN36214.1"/>
    <property type="molecule type" value="Genomic_DNA"/>
</dbReference>
<gene>
    <name evidence="4" type="ORF">GNZ18_06335</name>
</gene>
<keyword evidence="5" id="KW-1185">Reference proteome</keyword>
<sequence>MGQAQAVVAVLRRGGRVLVIRRGPEAQRSGYWAPLSGKMEPGESQADAVAREVHEEVGLRVTPLSKVWESETDDGRFRLHWWVADAETGDVVMDPGEVSDVRWVTPNEFLRMEPVFEGDREFFERLLPDLLRAP</sequence>
<evidence type="ECO:0000313" key="5">
    <source>
        <dbReference type="Proteomes" id="UP000432015"/>
    </source>
</evidence>
<keyword evidence="2" id="KW-0378">Hydrolase</keyword>
<proteinExistence type="predicted"/>